<dbReference type="EMBL" id="JAFBCL010000001">
    <property type="protein sequence ID" value="MBM7811922.1"/>
    <property type="molecule type" value="Genomic_DNA"/>
</dbReference>
<dbReference type="PANTHER" id="PTHR30349:SF91">
    <property type="entry name" value="INTA PROTEIN"/>
    <property type="match status" value="1"/>
</dbReference>
<dbReference type="Pfam" id="PF14659">
    <property type="entry name" value="Phage_int_SAM_3"/>
    <property type="match status" value="1"/>
</dbReference>
<keyword evidence="6" id="KW-1185">Reference proteome</keyword>
<evidence type="ECO:0000313" key="5">
    <source>
        <dbReference type="EMBL" id="MBM7811922.1"/>
    </source>
</evidence>
<evidence type="ECO:0000256" key="3">
    <source>
        <dbReference type="ARBA" id="ARBA00023172"/>
    </source>
</evidence>
<dbReference type="Gene3D" id="1.10.443.10">
    <property type="entry name" value="Intergrase catalytic core"/>
    <property type="match status" value="1"/>
</dbReference>
<dbReference type="PROSITE" id="PS51898">
    <property type="entry name" value="TYR_RECOMBINASE"/>
    <property type="match status" value="1"/>
</dbReference>
<sequence length="410" mass="45882">MGGKSRENGEGSIYPYKNGYAAYAWVVTPEGKRTRKYVYGKTRDDVHAKWVKLMGVAANGPVATKTPKLGPFLLRWLADVVKPNSAPLTYATNETFIRLHILPHLGEVTLPKLTVVKAQQWMNKIAVTCQCCAQGKDAARDKRKQRCCAVGECCGQLLSMRTLSDIRGCLRNALSQAMREELVGRNVASLIKIPKLEKRGRGRKRQRWTNEQAKAFLASAKADDDPLYAAYVLVVLMAMRKGEALGVPVGAPDFELGQLDINRQLQRVGRRLLHRETKTEASDDTLPLPSMAVDALRARKERRKRDRSRAGEVWQETGLLFGTRFGGPIEPRNFNRAWDARCRKAGVPKITVHDGRRSCGSLLVELDVHPRVIMKILRHAQMDVTMEIYTQVSTDVARQALQKLNDSLAG</sequence>
<evidence type="ECO:0000313" key="6">
    <source>
        <dbReference type="Proteomes" id="UP001195724"/>
    </source>
</evidence>
<dbReference type="InterPro" id="IPR013762">
    <property type="entry name" value="Integrase-like_cat_sf"/>
</dbReference>
<keyword evidence="2" id="KW-0238">DNA-binding</keyword>
<protein>
    <submittedName>
        <fullName evidence="5">Integrase</fullName>
    </submittedName>
</protein>
<gene>
    <name evidence="5" type="ORF">JOE68_002787</name>
</gene>
<evidence type="ECO:0000256" key="2">
    <source>
        <dbReference type="ARBA" id="ARBA00023125"/>
    </source>
</evidence>
<reference evidence="5 6" key="1">
    <citation type="submission" date="2021-01" db="EMBL/GenBank/DDBJ databases">
        <title>Sequencing the genomes of 1000 actinobacteria strains.</title>
        <authorList>
            <person name="Klenk H.-P."/>
        </authorList>
    </citation>
    <scope>NUCLEOTIDE SEQUENCE [LARGE SCALE GENOMIC DNA]</scope>
    <source>
        <strain evidence="5 6">DSM 44581</strain>
    </source>
</reference>
<feature type="domain" description="Tyr recombinase" evidence="4">
    <location>
        <begin position="203"/>
        <end position="402"/>
    </location>
</feature>
<organism evidence="5 6">
    <name type="scientific">Saccharothrix algeriensis</name>
    <dbReference type="NCBI Taxonomy" id="173560"/>
    <lineage>
        <taxon>Bacteria</taxon>
        <taxon>Bacillati</taxon>
        <taxon>Actinomycetota</taxon>
        <taxon>Actinomycetes</taxon>
        <taxon>Pseudonocardiales</taxon>
        <taxon>Pseudonocardiaceae</taxon>
        <taxon>Saccharothrix</taxon>
    </lineage>
</organism>
<dbReference type="InterPro" id="IPR050090">
    <property type="entry name" value="Tyrosine_recombinase_XerCD"/>
</dbReference>
<dbReference type="InterPro" id="IPR010998">
    <property type="entry name" value="Integrase_recombinase_N"/>
</dbReference>
<dbReference type="Gene3D" id="1.10.150.130">
    <property type="match status" value="1"/>
</dbReference>
<evidence type="ECO:0000259" key="4">
    <source>
        <dbReference type="PROSITE" id="PS51898"/>
    </source>
</evidence>
<dbReference type="PANTHER" id="PTHR30349">
    <property type="entry name" value="PHAGE INTEGRASE-RELATED"/>
    <property type="match status" value="1"/>
</dbReference>
<dbReference type="SUPFAM" id="SSF56349">
    <property type="entry name" value="DNA breaking-rejoining enzymes"/>
    <property type="match status" value="1"/>
</dbReference>
<comment type="caution">
    <text evidence="5">The sequence shown here is derived from an EMBL/GenBank/DDBJ whole genome shotgun (WGS) entry which is preliminary data.</text>
</comment>
<dbReference type="Proteomes" id="UP001195724">
    <property type="component" value="Unassembled WGS sequence"/>
</dbReference>
<dbReference type="InterPro" id="IPR011010">
    <property type="entry name" value="DNA_brk_join_enz"/>
</dbReference>
<proteinExistence type="predicted"/>
<accession>A0ABS2S6N7</accession>
<name>A0ABS2S6N7_9PSEU</name>
<evidence type="ECO:0000256" key="1">
    <source>
        <dbReference type="ARBA" id="ARBA00022908"/>
    </source>
</evidence>
<dbReference type="RefSeq" id="WP_204842747.1">
    <property type="nucleotide sequence ID" value="NZ_JAFBCL010000001.1"/>
</dbReference>
<dbReference type="InterPro" id="IPR002104">
    <property type="entry name" value="Integrase_catalytic"/>
</dbReference>
<dbReference type="CDD" id="cd01189">
    <property type="entry name" value="INT_ICEBs1_C_like"/>
    <property type="match status" value="1"/>
</dbReference>
<dbReference type="InterPro" id="IPR004107">
    <property type="entry name" value="Integrase_SAM-like_N"/>
</dbReference>
<dbReference type="Pfam" id="PF00589">
    <property type="entry name" value="Phage_integrase"/>
    <property type="match status" value="1"/>
</dbReference>
<keyword evidence="3" id="KW-0233">DNA recombination</keyword>
<keyword evidence="1" id="KW-0229">DNA integration</keyword>